<dbReference type="RefSeq" id="WP_252471285.1">
    <property type="nucleotide sequence ID" value="NZ_JALBWM010000097.1"/>
</dbReference>
<keyword evidence="2" id="KW-1185">Reference proteome</keyword>
<comment type="caution">
    <text evidence="1">The sequence shown here is derived from an EMBL/GenBank/DDBJ whole genome shotgun (WGS) entry which is preliminary data.</text>
</comment>
<reference evidence="1" key="1">
    <citation type="journal article" date="2022" name="Arch. Microbiol.">
        <title>Microbulbifer okhotskensis sp. nov., isolated from a deep bottom sediment of the Okhotsk Sea.</title>
        <authorList>
            <person name="Romanenko L."/>
            <person name="Kurilenko V."/>
            <person name="Otstavnykh N."/>
            <person name="Velansky P."/>
            <person name="Isaeva M."/>
            <person name="Mikhailov V."/>
        </authorList>
    </citation>
    <scope>NUCLEOTIDE SEQUENCE</scope>
    <source>
        <strain evidence="1">OS29</strain>
    </source>
</reference>
<evidence type="ECO:0000313" key="2">
    <source>
        <dbReference type="Proteomes" id="UP001139028"/>
    </source>
</evidence>
<dbReference type="AlphaFoldDB" id="A0A9X2EUC1"/>
<protein>
    <submittedName>
        <fullName evidence="1">Uncharacterized protein</fullName>
    </submittedName>
</protein>
<accession>A0A9X2EUC1</accession>
<sequence>MNQRGLRLYQTVTEYQVYNAWLNNAQIHAACSWPEVVRDQLLFGCLYREAAYTHRGQSPQQFSKYNNEEIAMPAKEVCVLDLAEVRQIKLALALCRERIACPETTTVNRQEAVRELRAAQDIFVAHEDRVSDIRKLNSELGGAAHG</sequence>
<dbReference type="Proteomes" id="UP001139028">
    <property type="component" value="Unassembled WGS sequence"/>
</dbReference>
<dbReference type="EMBL" id="JALBWM010000097">
    <property type="protein sequence ID" value="MCO1336008.1"/>
    <property type="molecule type" value="Genomic_DNA"/>
</dbReference>
<evidence type="ECO:0000313" key="1">
    <source>
        <dbReference type="EMBL" id="MCO1336008.1"/>
    </source>
</evidence>
<organism evidence="1 2">
    <name type="scientific">Microbulbifer okhotskensis</name>
    <dbReference type="NCBI Taxonomy" id="2926617"/>
    <lineage>
        <taxon>Bacteria</taxon>
        <taxon>Pseudomonadati</taxon>
        <taxon>Pseudomonadota</taxon>
        <taxon>Gammaproteobacteria</taxon>
        <taxon>Cellvibrionales</taxon>
        <taxon>Microbulbiferaceae</taxon>
        <taxon>Microbulbifer</taxon>
    </lineage>
</organism>
<gene>
    <name evidence="1" type="ORF">MO867_16885</name>
</gene>
<name>A0A9X2EUC1_9GAMM</name>
<proteinExistence type="predicted"/>